<evidence type="ECO:0008006" key="5">
    <source>
        <dbReference type="Google" id="ProtNLM"/>
    </source>
</evidence>
<protein>
    <recommendedName>
        <fullName evidence="5">Class C sortase</fullName>
    </recommendedName>
</protein>
<keyword evidence="1" id="KW-0378">Hydrolase</keyword>
<dbReference type="Proteomes" id="UP000275368">
    <property type="component" value="Chromosome"/>
</dbReference>
<dbReference type="NCBIfam" id="TIGR01076">
    <property type="entry name" value="sortase_fam"/>
    <property type="match status" value="1"/>
</dbReference>
<reference evidence="3 4" key="1">
    <citation type="submission" date="2018-11" db="EMBL/GenBank/DDBJ databases">
        <title>Complete genome sequence of Paenibacillus baekrokdamisoli strain KCTC 33723.</title>
        <authorList>
            <person name="Kang S.W."/>
            <person name="Lee K.C."/>
            <person name="Kim K.K."/>
            <person name="Kim J.S."/>
            <person name="Kim D.S."/>
            <person name="Ko S.H."/>
            <person name="Yang S.H."/>
            <person name="Lee J.S."/>
        </authorList>
    </citation>
    <scope>NUCLEOTIDE SEQUENCE [LARGE SCALE GENOMIC DNA]</scope>
    <source>
        <strain evidence="3 4">KCTC 33723</strain>
    </source>
</reference>
<dbReference type="Pfam" id="PF04203">
    <property type="entry name" value="Sortase"/>
    <property type="match status" value="1"/>
</dbReference>
<dbReference type="InterPro" id="IPR023365">
    <property type="entry name" value="Sortase_dom-sf"/>
</dbReference>
<dbReference type="KEGG" id="pbk:Back11_03950"/>
<gene>
    <name evidence="3" type="ORF">Back11_03950</name>
</gene>
<proteinExistence type="predicted"/>
<dbReference type="InterPro" id="IPR042000">
    <property type="entry name" value="Sortase_D_2"/>
</dbReference>
<dbReference type="AlphaFoldDB" id="A0A3G9IJG4"/>
<evidence type="ECO:0000256" key="1">
    <source>
        <dbReference type="ARBA" id="ARBA00022801"/>
    </source>
</evidence>
<organism evidence="3 4">
    <name type="scientific">Paenibacillus baekrokdamisoli</name>
    <dbReference type="NCBI Taxonomy" id="1712516"/>
    <lineage>
        <taxon>Bacteria</taxon>
        <taxon>Bacillati</taxon>
        <taxon>Bacillota</taxon>
        <taxon>Bacilli</taxon>
        <taxon>Bacillales</taxon>
        <taxon>Paenibacillaceae</taxon>
        <taxon>Paenibacillus</taxon>
    </lineage>
</organism>
<keyword evidence="4" id="KW-1185">Reference proteome</keyword>
<dbReference type="GO" id="GO:0016787">
    <property type="term" value="F:hydrolase activity"/>
    <property type="evidence" value="ECO:0007669"/>
    <property type="project" value="UniProtKB-KW"/>
</dbReference>
<name>A0A3G9IJG4_9BACL</name>
<dbReference type="EMBL" id="AP019308">
    <property type="protein sequence ID" value="BBH19050.1"/>
    <property type="molecule type" value="Genomic_DNA"/>
</dbReference>
<sequence>MIMIKKLPYFFFIVGFLLILFPIAREYYYDWQENQLLSQFEQSAPQANTKDSSDTLVKAEYEKLSGLLTKAATSQEPLPIPTAESKPMQGLDDQALGIIAIDKIDLKLPILEGATKANMRYAATHLTGTNSLGKIGNAAIAAHRARTKGRLFNRLNELELGDKITIIMKDKRLIYTVSKISVVEPTDLSVLSSNDKASILTLITCDPLVNPTHRLIVQAKLET</sequence>
<dbReference type="SUPFAM" id="SSF63817">
    <property type="entry name" value="Sortase"/>
    <property type="match status" value="1"/>
</dbReference>
<accession>A0A3G9IJG4</accession>
<dbReference type="InterPro" id="IPR005754">
    <property type="entry name" value="Sortase"/>
</dbReference>
<evidence type="ECO:0000256" key="2">
    <source>
        <dbReference type="PIRSR" id="PIRSR605754-1"/>
    </source>
</evidence>
<feature type="active site" description="Acyl-thioester intermediate" evidence="2">
    <location>
        <position position="205"/>
    </location>
</feature>
<feature type="active site" description="Proton donor/acceptor" evidence="2">
    <location>
        <position position="143"/>
    </location>
</feature>
<evidence type="ECO:0000313" key="4">
    <source>
        <dbReference type="Proteomes" id="UP000275368"/>
    </source>
</evidence>
<dbReference type="Gene3D" id="2.40.260.10">
    <property type="entry name" value="Sortase"/>
    <property type="match status" value="1"/>
</dbReference>
<dbReference type="CDD" id="cd06166">
    <property type="entry name" value="Sortase_D_2"/>
    <property type="match status" value="1"/>
</dbReference>
<evidence type="ECO:0000313" key="3">
    <source>
        <dbReference type="EMBL" id="BBH19050.1"/>
    </source>
</evidence>